<proteinExistence type="inferred from homology"/>
<evidence type="ECO:0000256" key="9">
    <source>
        <dbReference type="PROSITE-ProRule" id="PRU00090"/>
    </source>
</evidence>
<name>A0A813VSJ5_9BILA</name>
<gene>
    <name evidence="12" type="ORF">OXX778_LOCUS8777</name>
</gene>
<dbReference type="InterPro" id="IPR036790">
    <property type="entry name" value="Frizzled_dom_sf"/>
</dbReference>
<evidence type="ECO:0000256" key="2">
    <source>
        <dbReference type="ARBA" id="ARBA00010054"/>
    </source>
</evidence>
<evidence type="ECO:0000256" key="6">
    <source>
        <dbReference type="ARBA" id="ARBA00022729"/>
    </source>
</evidence>
<evidence type="ECO:0000259" key="11">
    <source>
        <dbReference type="PROSITE" id="PS50038"/>
    </source>
</evidence>
<dbReference type="FunFam" id="1.10.2000.10:FF:000001">
    <property type="entry name" value="secreted frizzled-related protein 2"/>
    <property type="match status" value="1"/>
</dbReference>
<dbReference type="SUPFAM" id="SSF63501">
    <property type="entry name" value="Frizzled cysteine-rich domain"/>
    <property type="match status" value="1"/>
</dbReference>
<comment type="similarity">
    <text evidence="2">Belongs to the secreted frizzled-related protein (sFRP) family.</text>
</comment>
<keyword evidence="5" id="KW-0879">Wnt signaling pathway</keyword>
<feature type="disulfide bond" evidence="9">
    <location>
        <begin position="122"/>
        <end position="146"/>
    </location>
</feature>
<feature type="domain" description="FZ" evidence="11">
    <location>
        <begin position="40"/>
        <end position="159"/>
    </location>
</feature>
<evidence type="ECO:0000313" key="12">
    <source>
        <dbReference type="EMBL" id="CAF0847542.1"/>
    </source>
</evidence>
<keyword evidence="13" id="KW-1185">Reference proteome</keyword>
<dbReference type="GO" id="GO:0005615">
    <property type="term" value="C:extracellular space"/>
    <property type="evidence" value="ECO:0007669"/>
    <property type="project" value="TreeGrafter"/>
</dbReference>
<keyword evidence="6 10" id="KW-0732">Signal</keyword>
<dbReference type="GO" id="GO:0030154">
    <property type="term" value="P:cell differentiation"/>
    <property type="evidence" value="ECO:0007669"/>
    <property type="project" value="UniProtKB-KW"/>
</dbReference>
<dbReference type="GO" id="GO:0060070">
    <property type="term" value="P:canonical Wnt signaling pathway"/>
    <property type="evidence" value="ECO:0007669"/>
    <property type="project" value="TreeGrafter"/>
</dbReference>
<dbReference type="EMBL" id="CAJNOC010001238">
    <property type="protein sequence ID" value="CAF0847542.1"/>
    <property type="molecule type" value="Genomic_DNA"/>
</dbReference>
<comment type="caution">
    <text evidence="9">Lacks conserved residue(s) required for the propagation of feature annotation.</text>
</comment>
<dbReference type="OrthoDB" id="10053709at2759"/>
<dbReference type="Gene3D" id="1.10.2000.10">
    <property type="entry name" value="Frizzled cysteine-rich domain"/>
    <property type="match status" value="1"/>
</dbReference>
<feature type="chain" id="PRO_5032288865" description="FZ domain-containing protein" evidence="10">
    <location>
        <begin position="18"/>
        <end position="505"/>
    </location>
</feature>
<keyword evidence="8 9" id="KW-1015">Disulfide bond</keyword>
<dbReference type="Proteomes" id="UP000663879">
    <property type="component" value="Unassembled WGS sequence"/>
</dbReference>
<evidence type="ECO:0000256" key="1">
    <source>
        <dbReference type="ARBA" id="ARBA00004613"/>
    </source>
</evidence>
<evidence type="ECO:0000256" key="8">
    <source>
        <dbReference type="ARBA" id="ARBA00023157"/>
    </source>
</evidence>
<comment type="caution">
    <text evidence="12">The sequence shown here is derived from an EMBL/GenBank/DDBJ whole genome shotgun (WGS) entry which is preliminary data.</text>
</comment>
<dbReference type="AlphaFoldDB" id="A0A813VSJ5"/>
<dbReference type="InterPro" id="IPR015526">
    <property type="entry name" value="Frizzled/SFRP"/>
</dbReference>
<comment type="subcellular location">
    <subcellularLocation>
        <location evidence="1">Secreted</location>
    </subcellularLocation>
</comment>
<protein>
    <recommendedName>
        <fullName evidence="11">FZ domain-containing protein</fullName>
    </recommendedName>
</protein>
<evidence type="ECO:0000313" key="13">
    <source>
        <dbReference type="Proteomes" id="UP000663879"/>
    </source>
</evidence>
<organism evidence="12 13">
    <name type="scientific">Brachionus calyciflorus</name>
    <dbReference type="NCBI Taxonomy" id="104777"/>
    <lineage>
        <taxon>Eukaryota</taxon>
        <taxon>Metazoa</taxon>
        <taxon>Spiralia</taxon>
        <taxon>Gnathifera</taxon>
        <taxon>Rotifera</taxon>
        <taxon>Eurotatoria</taxon>
        <taxon>Monogononta</taxon>
        <taxon>Pseudotrocha</taxon>
        <taxon>Ploima</taxon>
        <taxon>Brachionidae</taxon>
        <taxon>Brachionus</taxon>
    </lineage>
</organism>
<evidence type="ECO:0000256" key="5">
    <source>
        <dbReference type="ARBA" id="ARBA00022687"/>
    </source>
</evidence>
<feature type="disulfide bond" evidence="9">
    <location>
        <begin position="55"/>
        <end position="101"/>
    </location>
</feature>
<dbReference type="InterPro" id="IPR020067">
    <property type="entry name" value="Frizzled_dom"/>
</dbReference>
<evidence type="ECO:0000256" key="7">
    <source>
        <dbReference type="ARBA" id="ARBA00022782"/>
    </source>
</evidence>
<evidence type="ECO:0000256" key="10">
    <source>
        <dbReference type="SAM" id="SignalP"/>
    </source>
</evidence>
<dbReference type="GO" id="GO:0035567">
    <property type="term" value="P:non-canonical Wnt signaling pathway"/>
    <property type="evidence" value="ECO:0007669"/>
    <property type="project" value="TreeGrafter"/>
</dbReference>
<dbReference type="SMART" id="SM00063">
    <property type="entry name" value="FRI"/>
    <property type="match status" value="1"/>
</dbReference>
<reference evidence="12" key="1">
    <citation type="submission" date="2021-02" db="EMBL/GenBank/DDBJ databases">
        <authorList>
            <person name="Nowell W R."/>
        </authorList>
    </citation>
    <scope>NUCLEOTIDE SEQUENCE</scope>
    <source>
        <strain evidence="12">Ploen Becks lab</strain>
    </source>
</reference>
<keyword evidence="7" id="KW-0221">Differentiation</keyword>
<evidence type="ECO:0000256" key="3">
    <source>
        <dbReference type="ARBA" id="ARBA00022473"/>
    </source>
</evidence>
<dbReference type="PANTHER" id="PTHR11309:SF148">
    <property type="entry name" value="SECRETED FRIZZLED-RELATED PROTEIN 1"/>
    <property type="match status" value="1"/>
</dbReference>
<feature type="signal peptide" evidence="10">
    <location>
        <begin position="1"/>
        <end position="17"/>
    </location>
</feature>
<dbReference type="PANTHER" id="PTHR11309">
    <property type="entry name" value="FRIZZLED"/>
    <property type="match status" value="1"/>
</dbReference>
<keyword evidence="4" id="KW-0964">Secreted</keyword>
<sequence>MITKLIFLIHIVQLGLGYSFMDMGLYDSNSDLNDWDSSLYGKPICMNIPSNMSLCQNINYKQMKMPNLLGHDTVEEVVYQSNAWVPLLSLNCHKDAQLFLCSMFAPVCVEQAQAIYPCRSLCESVRQSCEGPMLSYKYPWPSMFNCSQFPEDNGLCIPSSSNMPQTEQPIETTITTTTVSTTTKTITAIAPSTPKIPFQKNSKNKVSINDKSKENIFLQDPTCFGCDQDDLSMEQIVYGYCKSDIVMRGRIQTIKISRLDLTNLRPKDRVLINRMNKTKSLYLKISKRDRKLIKGAKLVQPNQLRNYVNENFDVEDEYENNNSNKELNMYLMSNMHLKMSGLDGNRGLEARDPNLSKLKNKRIRNLAVNMQTIKGNRKRFANGNHCVCERLKKGARRLNTKYLLMANVLKSSNLQLNAGNRIRKSVKEMNETQVGSIQQQRFYRANRKRDESSQVKLIYLTNVVQWSKARAFIDYLEDDSIDKTNLCKNIKKTVSQINRAQNNLF</sequence>
<accession>A0A813VSJ5</accession>
<evidence type="ECO:0000256" key="4">
    <source>
        <dbReference type="ARBA" id="ARBA00022525"/>
    </source>
</evidence>
<dbReference type="GO" id="GO:0017147">
    <property type="term" value="F:Wnt-protein binding"/>
    <property type="evidence" value="ECO:0007669"/>
    <property type="project" value="TreeGrafter"/>
</dbReference>
<keyword evidence="3" id="KW-0217">Developmental protein</keyword>
<dbReference type="Pfam" id="PF01392">
    <property type="entry name" value="Fz"/>
    <property type="match status" value="1"/>
</dbReference>
<dbReference type="PROSITE" id="PS50038">
    <property type="entry name" value="FZ"/>
    <property type="match status" value="1"/>
</dbReference>